<proteinExistence type="predicted"/>
<sequence length="338" mass="38288">MLGDTIHSTVVAVERESETPLRRRGGRVVDKLRSTDDFSCKDLELPQRKLILFLVVTLVDKFGQLTTTYDSLIDRFGNVEGHWAAGKNRGQLQKACARYLGKAATPGRLQWERIRDLLVAAGREEALPEAAYLFCQATGRDQPEERYRGEIRRPHWDQPGVTPITSTMIGGLEWAARFWSAATTTSPAPPPAVPGLSGERDDEVFQLVQSLTRAWREAMAMNGRLRQEVDLVEKLLARAQGEKWGLLRYKSKAEKTTARLRRENMVFRGEIERMLRSLHPNVGEETVRNLMADMPRAADFPDPRNTPPPAGSAEATKKRHLWYELRDGGADRTAWWMP</sequence>
<name>A0AAE3GE65_9PSEU</name>
<protein>
    <submittedName>
        <fullName evidence="2">Uncharacterized protein</fullName>
    </submittedName>
</protein>
<evidence type="ECO:0000313" key="3">
    <source>
        <dbReference type="Proteomes" id="UP001206128"/>
    </source>
</evidence>
<accession>A0AAE3GE65</accession>
<dbReference type="Proteomes" id="UP001206128">
    <property type="component" value="Unassembled WGS sequence"/>
</dbReference>
<keyword evidence="3" id="KW-1185">Reference proteome</keyword>
<evidence type="ECO:0000313" key="2">
    <source>
        <dbReference type="EMBL" id="MCP2166576.1"/>
    </source>
</evidence>
<organism evidence="2 3">
    <name type="scientific">Goodfellowiella coeruleoviolacea</name>
    <dbReference type="NCBI Taxonomy" id="334858"/>
    <lineage>
        <taxon>Bacteria</taxon>
        <taxon>Bacillati</taxon>
        <taxon>Actinomycetota</taxon>
        <taxon>Actinomycetes</taxon>
        <taxon>Pseudonocardiales</taxon>
        <taxon>Pseudonocardiaceae</taxon>
        <taxon>Goodfellowiella</taxon>
    </lineage>
</organism>
<dbReference type="EMBL" id="JAMTCK010000007">
    <property type="protein sequence ID" value="MCP2166576.1"/>
    <property type="molecule type" value="Genomic_DNA"/>
</dbReference>
<gene>
    <name evidence="2" type="ORF">LX83_003444</name>
</gene>
<reference evidence="2" key="1">
    <citation type="submission" date="2022-06" db="EMBL/GenBank/DDBJ databases">
        <title>Genomic Encyclopedia of Archaeal and Bacterial Type Strains, Phase II (KMG-II): from individual species to whole genera.</title>
        <authorList>
            <person name="Goeker M."/>
        </authorList>
    </citation>
    <scope>NUCLEOTIDE SEQUENCE</scope>
    <source>
        <strain evidence="2">DSM 43935</strain>
    </source>
</reference>
<evidence type="ECO:0000256" key="1">
    <source>
        <dbReference type="SAM" id="MobiDB-lite"/>
    </source>
</evidence>
<comment type="caution">
    <text evidence="2">The sequence shown here is derived from an EMBL/GenBank/DDBJ whole genome shotgun (WGS) entry which is preliminary data.</text>
</comment>
<feature type="region of interest" description="Disordered" evidence="1">
    <location>
        <begin position="296"/>
        <end position="318"/>
    </location>
</feature>
<dbReference type="AlphaFoldDB" id="A0AAE3GE65"/>